<dbReference type="EMBL" id="BCLY01000005">
    <property type="protein sequence ID" value="GAQ05752.1"/>
    <property type="molecule type" value="Genomic_DNA"/>
</dbReference>
<sequence length="258" mass="26708">MSLQGKIAIVTGASRGIGAGIALDLAKQGAKLTLTYTSASSANAIDAVCSQIQALNNGSAAIKVQADLRHPDAPGQILAATFKAFQTADKHTKIDILVNNAGVSLCKNLVETSQEDISSVFDINVYGLINMTRAVIPHLHNPGRIINLSSVAARRGSPGFSVYSASKAAVEGFTRSLACELGPVGCTVNAVQPGAVESDMLRQEVPSAVVAYIQENTPLGNRIAIPEDIARVVTFLAGEGAGWVTGQSICVSGGLHMN</sequence>
<dbReference type="Proteomes" id="UP000465220">
    <property type="component" value="Unassembled WGS sequence"/>
</dbReference>
<name>A0AAN4T9G1_ASPLE</name>
<protein>
    <submittedName>
        <fullName evidence="5">3-oxoacyl-[acyl-carrier-protein] reductase FabG</fullName>
    </submittedName>
</protein>
<keyword evidence="3" id="KW-0560">Oxidoreductase</keyword>
<keyword evidence="8" id="KW-1185">Reference proteome</keyword>
<gene>
    <name evidence="5" type="ORF">ALT_3073</name>
    <name evidence="6" type="ORF">IFM60648_03140</name>
</gene>
<organism evidence="5 7">
    <name type="scientific">Aspergillus lentulus</name>
    <dbReference type="NCBI Taxonomy" id="293939"/>
    <lineage>
        <taxon>Eukaryota</taxon>
        <taxon>Fungi</taxon>
        <taxon>Dikarya</taxon>
        <taxon>Ascomycota</taxon>
        <taxon>Pezizomycotina</taxon>
        <taxon>Eurotiomycetes</taxon>
        <taxon>Eurotiomycetidae</taxon>
        <taxon>Eurotiales</taxon>
        <taxon>Aspergillaceae</taxon>
        <taxon>Aspergillus</taxon>
        <taxon>Aspergillus subgen. Fumigati</taxon>
    </lineage>
</organism>
<dbReference type="Gene3D" id="3.40.50.720">
    <property type="entry name" value="NAD(P)-binding Rossmann-like Domain"/>
    <property type="match status" value="1"/>
</dbReference>
<evidence type="ECO:0000259" key="4">
    <source>
        <dbReference type="SMART" id="SM00822"/>
    </source>
</evidence>
<evidence type="ECO:0000313" key="6">
    <source>
        <dbReference type="EMBL" id="GFF70311.1"/>
    </source>
</evidence>
<dbReference type="InterPro" id="IPR057326">
    <property type="entry name" value="KR_dom"/>
</dbReference>
<comment type="similarity">
    <text evidence="1">Belongs to the short-chain dehydrogenases/reductases (SDR) family.</text>
</comment>
<dbReference type="GO" id="GO:0016491">
    <property type="term" value="F:oxidoreductase activity"/>
    <property type="evidence" value="ECO:0007669"/>
    <property type="project" value="UniProtKB-KW"/>
</dbReference>
<dbReference type="EMBL" id="BLKI01000013">
    <property type="protein sequence ID" value="GFF70311.1"/>
    <property type="molecule type" value="Genomic_DNA"/>
</dbReference>
<accession>A0AAN4T9G1</accession>
<dbReference type="InterPro" id="IPR020904">
    <property type="entry name" value="Sc_DH/Rdtase_CS"/>
</dbReference>
<evidence type="ECO:0000313" key="5">
    <source>
        <dbReference type="EMBL" id="GAQ05752.1"/>
    </source>
</evidence>
<keyword evidence="2" id="KW-0521">NADP</keyword>
<evidence type="ECO:0000256" key="3">
    <source>
        <dbReference type="ARBA" id="ARBA00023002"/>
    </source>
</evidence>
<evidence type="ECO:0000313" key="7">
    <source>
        <dbReference type="Proteomes" id="UP000051487"/>
    </source>
</evidence>
<dbReference type="PANTHER" id="PTHR43639:SF1">
    <property type="entry name" value="SHORT-CHAIN DEHYDROGENASE_REDUCTASE FAMILY PROTEIN"/>
    <property type="match status" value="1"/>
</dbReference>
<dbReference type="PRINTS" id="PR00081">
    <property type="entry name" value="GDHRDH"/>
</dbReference>
<dbReference type="SMART" id="SM00822">
    <property type="entry name" value="PKS_KR"/>
    <property type="match status" value="1"/>
</dbReference>
<reference evidence="6 8" key="2">
    <citation type="submission" date="2020-01" db="EMBL/GenBank/DDBJ databases">
        <title>Draft genome sequence of Aspergillus lentulus IFM 60648.</title>
        <authorList>
            <person name="Takahashi H."/>
            <person name="Yaguchi T."/>
        </authorList>
    </citation>
    <scope>NUCLEOTIDE SEQUENCE [LARGE SCALE GENOMIC DNA]</scope>
    <source>
        <strain evidence="6 8">IFM 60648</strain>
    </source>
</reference>
<dbReference type="GO" id="GO:0044550">
    <property type="term" value="P:secondary metabolite biosynthetic process"/>
    <property type="evidence" value="ECO:0007669"/>
    <property type="project" value="UniProtKB-ARBA"/>
</dbReference>
<dbReference type="InterPro" id="IPR002347">
    <property type="entry name" value="SDR_fam"/>
</dbReference>
<evidence type="ECO:0000313" key="8">
    <source>
        <dbReference type="Proteomes" id="UP000465220"/>
    </source>
</evidence>
<evidence type="ECO:0000256" key="2">
    <source>
        <dbReference type="ARBA" id="ARBA00022857"/>
    </source>
</evidence>
<comment type="caution">
    <text evidence="5">The sequence shown here is derived from an EMBL/GenBank/DDBJ whole genome shotgun (WGS) entry which is preliminary data.</text>
</comment>
<dbReference type="Pfam" id="PF13561">
    <property type="entry name" value="adh_short_C2"/>
    <property type="match status" value="1"/>
</dbReference>
<dbReference type="InterPro" id="IPR036291">
    <property type="entry name" value="NAD(P)-bd_dom_sf"/>
</dbReference>
<reference evidence="5 7" key="1">
    <citation type="submission" date="2015-11" db="EMBL/GenBank/DDBJ databases">
        <title>Aspergillus lentulus strain IFM 54703T.</title>
        <authorList>
            <person name="Kusuya Y."/>
            <person name="Sakai K."/>
            <person name="Kamei K."/>
            <person name="Takahashi H."/>
            <person name="Yaguchi T."/>
        </authorList>
    </citation>
    <scope>NUCLEOTIDE SEQUENCE [LARGE SCALE GENOMIC DNA]</scope>
    <source>
        <strain evidence="5 7">IFM 54703</strain>
    </source>
</reference>
<dbReference type="Proteomes" id="UP000051487">
    <property type="component" value="Unassembled WGS sequence"/>
</dbReference>
<proteinExistence type="inferred from homology"/>
<dbReference type="PRINTS" id="PR00080">
    <property type="entry name" value="SDRFAMILY"/>
</dbReference>
<evidence type="ECO:0000256" key="1">
    <source>
        <dbReference type="ARBA" id="ARBA00006484"/>
    </source>
</evidence>
<dbReference type="PROSITE" id="PS00061">
    <property type="entry name" value="ADH_SHORT"/>
    <property type="match status" value="1"/>
</dbReference>
<dbReference type="SUPFAM" id="SSF51735">
    <property type="entry name" value="NAD(P)-binding Rossmann-fold domains"/>
    <property type="match status" value="1"/>
</dbReference>
<dbReference type="PANTHER" id="PTHR43639">
    <property type="entry name" value="OXIDOREDUCTASE, SHORT-CHAIN DEHYDROGENASE/REDUCTASE FAMILY (AFU_ORTHOLOGUE AFUA_5G02870)"/>
    <property type="match status" value="1"/>
</dbReference>
<dbReference type="AlphaFoldDB" id="A0AAN4T9G1"/>
<feature type="domain" description="Ketoreductase" evidence="4">
    <location>
        <begin position="6"/>
        <end position="199"/>
    </location>
</feature>
<dbReference type="FunFam" id="3.40.50.720:FF:000374">
    <property type="entry name" value="3-oxoacyl-(Acyl-carrier-protein) reductase"/>
    <property type="match status" value="1"/>
</dbReference>